<accession>A0A1D1VRL2</accession>
<keyword evidence="4" id="KW-1185">Reference proteome</keyword>
<reference evidence="3 4" key="1">
    <citation type="journal article" date="2016" name="Nat. Commun.">
        <title>Extremotolerant tardigrade genome and improved radiotolerance of human cultured cells by tardigrade-unique protein.</title>
        <authorList>
            <person name="Hashimoto T."/>
            <person name="Horikawa D.D."/>
            <person name="Saito Y."/>
            <person name="Kuwahara H."/>
            <person name="Kozuka-Hata H."/>
            <person name="Shin-I T."/>
            <person name="Minakuchi Y."/>
            <person name="Ohishi K."/>
            <person name="Motoyama A."/>
            <person name="Aizu T."/>
            <person name="Enomoto A."/>
            <person name="Kondo K."/>
            <person name="Tanaka S."/>
            <person name="Hara Y."/>
            <person name="Koshikawa S."/>
            <person name="Sagara H."/>
            <person name="Miura T."/>
            <person name="Yokobori S."/>
            <person name="Miyagawa K."/>
            <person name="Suzuki Y."/>
            <person name="Kubo T."/>
            <person name="Oyama M."/>
            <person name="Kohara Y."/>
            <person name="Fujiyama A."/>
            <person name="Arakawa K."/>
            <person name="Katayama T."/>
            <person name="Toyoda A."/>
            <person name="Kunieda T."/>
        </authorList>
    </citation>
    <scope>NUCLEOTIDE SEQUENCE [LARGE SCALE GENOMIC DNA]</scope>
    <source>
        <strain evidence="3 4">YOKOZUNA-1</strain>
    </source>
</reference>
<protein>
    <recommendedName>
        <fullName evidence="5">DUF4200 domain-containing protein</fullName>
    </recommendedName>
</protein>
<feature type="compositionally biased region" description="Basic and acidic residues" evidence="2">
    <location>
        <begin position="86"/>
        <end position="98"/>
    </location>
</feature>
<evidence type="ECO:0000313" key="3">
    <source>
        <dbReference type="EMBL" id="GAV04195.1"/>
    </source>
</evidence>
<dbReference type="EMBL" id="BDGG01000010">
    <property type="protein sequence ID" value="GAV04195.1"/>
    <property type="molecule type" value="Genomic_DNA"/>
</dbReference>
<feature type="region of interest" description="Disordered" evidence="2">
    <location>
        <begin position="57"/>
        <end position="141"/>
    </location>
</feature>
<dbReference type="OrthoDB" id="10589877at2759"/>
<comment type="caution">
    <text evidence="3">The sequence shown here is derived from an EMBL/GenBank/DDBJ whole genome shotgun (WGS) entry which is preliminary data.</text>
</comment>
<organism evidence="3 4">
    <name type="scientific">Ramazzottius varieornatus</name>
    <name type="common">Water bear</name>
    <name type="synonym">Tardigrade</name>
    <dbReference type="NCBI Taxonomy" id="947166"/>
    <lineage>
        <taxon>Eukaryota</taxon>
        <taxon>Metazoa</taxon>
        <taxon>Ecdysozoa</taxon>
        <taxon>Tardigrada</taxon>
        <taxon>Eutardigrada</taxon>
        <taxon>Parachela</taxon>
        <taxon>Hypsibioidea</taxon>
        <taxon>Ramazzottiidae</taxon>
        <taxon>Ramazzottius</taxon>
    </lineage>
</organism>
<evidence type="ECO:0008006" key="5">
    <source>
        <dbReference type="Google" id="ProtNLM"/>
    </source>
</evidence>
<feature type="compositionally biased region" description="Basic and acidic residues" evidence="2">
    <location>
        <begin position="57"/>
        <end position="78"/>
    </location>
</feature>
<proteinExistence type="predicted"/>
<keyword evidence="1" id="KW-0175">Coiled coil</keyword>
<evidence type="ECO:0000313" key="4">
    <source>
        <dbReference type="Proteomes" id="UP000186922"/>
    </source>
</evidence>
<dbReference type="Proteomes" id="UP000186922">
    <property type="component" value="Unassembled WGS sequence"/>
</dbReference>
<feature type="compositionally biased region" description="Basic residues" evidence="2">
    <location>
        <begin position="128"/>
        <end position="141"/>
    </location>
</feature>
<sequence>MPLPYRRFIVSHIQPTAVYLPSGELLPSHLRMGTPLPEPLKSILPGDGSRVRRKIARSERKPYGHHHDPNEPDRDAETKKKKKPKKGDEKKKDGEKAAPKAKGQSGGSKKGGIQKKGAPPKSDIKAWNKWHRKQKIQRRKRKLRKWIRGIEKRRRVKIAQEILNEQSFKGKRDLPGMRKKVRQLEEQVDRANKLVHFLRTRNEYMAENYKDVYSKKHNEYFGTLYEYREECDNWFKLRDILDQVRDDMQAQAKAFVERCREIVAETVEIDYICTKENTNLETDYTQIINFIKHEPIWQEEMEHLACAPLYFDYLFTFFEAREDERINLASSLLQRKMHKDFMQMAYQERRKMRRMLPNACKRMLDERGLLAQEENKVHIWCNRMQKRQEKLTNPDLIKCERELQELRLQAHEQVTQRQPLIDQSNAIKASLQDYTRQRKSLAVKKKLPVTLQSSERTDEILRNRYEDEYRRNVRYRGVLDALKTNVQSMQSLIEQDYERRRKKYGVVKKAAEGLKNALGLDEEFGGGRAGFSPKHSRDLDGQLRKVLDYIQSETKSFAGGGRKDSDDLARAGMMPVSYLDITPSVELQSSSSTRAVVNRTK</sequence>
<name>A0A1D1VRL2_RAMVA</name>
<feature type="coiled-coil region" evidence="1">
    <location>
        <begin position="174"/>
        <end position="201"/>
    </location>
</feature>
<evidence type="ECO:0000256" key="1">
    <source>
        <dbReference type="SAM" id="Coils"/>
    </source>
</evidence>
<dbReference type="AlphaFoldDB" id="A0A1D1VRL2"/>
<gene>
    <name evidence="3" type="primary">RvY_14507-1</name>
    <name evidence="3" type="synonym">RvY_14507.1</name>
    <name evidence="3" type="ORF">RvY_14507</name>
</gene>
<evidence type="ECO:0000256" key="2">
    <source>
        <dbReference type="SAM" id="MobiDB-lite"/>
    </source>
</evidence>